<dbReference type="STRING" id="390640.SAMN04488034_102183"/>
<dbReference type="AlphaFoldDB" id="A0A1H5L8L4"/>
<evidence type="ECO:0000313" key="2">
    <source>
        <dbReference type="Proteomes" id="UP000199448"/>
    </source>
</evidence>
<keyword evidence="2" id="KW-1185">Reference proteome</keyword>
<dbReference type="RefSeq" id="WP_093112521.1">
    <property type="nucleotide sequence ID" value="NZ_FNGG01000002.1"/>
</dbReference>
<dbReference type="OrthoDB" id="1329448at2"/>
<name>A0A1H5L8L4_9FLAO</name>
<sequence length="88" mass="10336">MAVVIVKHKVENYKKWEGFYNDDVQRRQNAGLKEIVHGRNVDSPNEVYLIFETDDAMKAREFLRDPELKEVMDEAGVLDKPEMIILEK</sequence>
<dbReference type="Proteomes" id="UP000199448">
    <property type="component" value="Unassembled WGS sequence"/>
</dbReference>
<evidence type="ECO:0000313" key="1">
    <source>
        <dbReference type="EMBL" id="SEE73399.1"/>
    </source>
</evidence>
<proteinExistence type="predicted"/>
<gene>
    <name evidence="1" type="ORF">SAMN04488034_102183</name>
</gene>
<dbReference type="EMBL" id="FNUG01000002">
    <property type="protein sequence ID" value="SEE73399.1"/>
    <property type="molecule type" value="Genomic_DNA"/>
</dbReference>
<reference evidence="1 2" key="1">
    <citation type="submission" date="2016-10" db="EMBL/GenBank/DDBJ databases">
        <authorList>
            <person name="de Groot N.N."/>
        </authorList>
    </citation>
    <scope>NUCLEOTIDE SEQUENCE [LARGE SCALE GENOMIC DNA]</scope>
    <source>
        <strain evidence="1 2">DSM 23553</strain>
    </source>
</reference>
<organism evidence="1 2">
    <name type="scientific">Salinimicrobium catena</name>
    <dbReference type="NCBI Taxonomy" id="390640"/>
    <lineage>
        <taxon>Bacteria</taxon>
        <taxon>Pseudomonadati</taxon>
        <taxon>Bacteroidota</taxon>
        <taxon>Flavobacteriia</taxon>
        <taxon>Flavobacteriales</taxon>
        <taxon>Flavobacteriaceae</taxon>
        <taxon>Salinimicrobium</taxon>
    </lineage>
</organism>
<protein>
    <recommendedName>
        <fullName evidence="3">Cyclase</fullName>
    </recommendedName>
</protein>
<accession>A0A1H5L8L4</accession>
<evidence type="ECO:0008006" key="3">
    <source>
        <dbReference type="Google" id="ProtNLM"/>
    </source>
</evidence>